<reference evidence="3" key="1">
    <citation type="submission" date="2017-09" db="EMBL/GenBank/DDBJ databases">
        <title>Depth-based differentiation of microbial function through sediment-hosted aquifers and enrichment of novel symbionts in the deep terrestrial subsurface.</title>
        <authorList>
            <person name="Probst A.J."/>
            <person name="Ladd B."/>
            <person name="Jarett J.K."/>
            <person name="Geller-Mcgrath D.E."/>
            <person name="Sieber C.M.K."/>
            <person name="Emerson J.B."/>
            <person name="Anantharaman K."/>
            <person name="Thomas B.C."/>
            <person name="Malmstrom R."/>
            <person name="Stieglmeier M."/>
            <person name="Klingl A."/>
            <person name="Woyke T."/>
            <person name="Ryan C.M."/>
            <person name="Banfield J.F."/>
        </authorList>
    </citation>
    <scope>NUCLEOTIDE SEQUENCE [LARGE SCALE GENOMIC DNA]</scope>
</reference>
<comment type="caution">
    <text evidence="2">The sequence shown here is derived from an EMBL/GenBank/DDBJ whole genome shotgun (WGS) entry which is preliminary data.</text>
</comment>
<dbReference type="GO" id="GO:0030488">
    <property type="term" value="P:tRNA methylation"/>
    <property type="evidence" value="ECO:0007669"/>
    <property type="project" value="TreeGrafter"/>
</dbReference>
<dbReference type="GO" id="GO:0016423">
    <property type="term" value="F:tRNA (guanine) methyltransferase activity"/>
    <property type="evidence" value="ECO:0007669"/>
    <property type="project" value="TreeGrafter"/>
</dbReference>
<sequence>MTFFILGKHPSLSLSELFAVLPQNACLSAFSQTNILANQINEDWSILQDRLSGVIKIGQLLKEFPFSSLKKEKEQIEQIIIDDLLLFEKKIIFGFSLYTDPLQKQQKEIQKFFFTLGLSIKKKLKEQHRSVRFVTSKEIALSSVVVKTNHLLTSGGEYVFLVNNQNILLGKTRTVQDFSAWSKRDYGRPCRDAKSGMLPPKLARLMVNLTGKNPTNSTLLDPFCGSGTVLMEAGLLGYQKIIGSDIAVKAIQDTKKNLDWLWQNNPTTKIQTTLFVEGAQTLSKKLHEPVDCIVTETYLGPPQTGQKTRKQMEQIKKDLLDLYEKTFRSLVSLLKNDGVMVVAFPVFQQNHERFFLPIKSLLESAGLSIHDPLPTNIPNFFQKKTPSGGLLYEREGQRVAREIFIFKKHSSTY</sequence>
<accession>A0A2M7XHW3</accession>
<dbReference type="InterPro" id="IPR000241">
    <property type="entry name" value="RlmKL-like_Mtase"/>
</dbReference>
<protein>
    <recommendedName>
        <fullName evidence="1">Ribosomal RNA large subunit methyltransferase K/L-like methyltransferase domain-containing protein</fullName>
    </recommendedName>
</protein>
<dbReference type="Gene3D" id="3.40.50.150">
    <property type="entry name" value="Vaccinia Virus protein VP39"/>
    <property type="match status" value="1"/>
</dbReference>
<evidence type="ECO:0000259" key="1">
    <source>
        <dbReference type="Pfam" id="PF01170"/>
    </source>
</evidence>
<dbReference type="EMBL" id="PFWS01000018">
    <property type="protein sequence ID" value="PJA47480.1"/>
    <property type="molecule type" value="Genomic_DNA"/>
</dbReference>
<name>A0A2M7XHW3_9BACT</name>
<dbReference type="InterPro" id="IPR029063">
    <property type="entry name" value="SAM-dependent_MTases_sf"/>
</dbReference>
<dbReference type="Proteomes" id="UP000229749">
    <property type="component" value="Unassembled WGS sequence"/>
</dbReference>
<dbReference type="PANTHER" id="PTHR14911:SF13">
    <property type="entry name" value="TRNA (GUANINE(6)-N2)-METHYLTRANSFERASE THUMP3"/>
    <property type="match status" value="1"/>
</dbReference>
<evidence type="ECO:0000313" key="3">
    <source>
        <dbReference type="Proteomes" id="UP000229749"/>
    </source>
</evidence>
<dbReference type="CDD" id="cd02440">
    <property type="entry name" value="AdoMet_MTases"/>
    <property type="match status" value="1"/>
</dbReference>
<dbReference type="AlphaFoldDB" id="A0A2M7XHW3"/>
<gene>
    <name evidence="2" type="ORF">CO172_01205</name>
</gene>
<dbReference type="Pfam" id="PF01170">
    <property type="entry name" value="UPF0020"/>
    <property type="match status" value="1"/>
</dbReference>
<feature type="domain" description="Ribosomal RNA large subunit methyltransferase K/L-like methyltransferase" evidence="1">
    <location>
        <begin position="193"/>
        <end position="345"/>
    </location>
</feature>
<organism evidence="2 3">
    <name type="scientific">Candidatus Uhrbacteria bacterium CG_4_9_14_3_um_filter_36_7</name>
    <dbReference type="NCBI Taxonomy" id="1975033"/>
    <lineage>
        <taxon>Bacteria</taxon>
        <taxon>Candidatus Uhriibacteriota</taxon>
    </lineage>
</organism>
<dbReference type="PANTHER" id="PTHR14911">
    <property type="entry name" value="THUMP DOMAIN-CONTAINING"/>
    <property type="match status" value="1"/>
</dbReference>
<proteinExistence type="predicted"/>
<dbReference type="SUPFAM" id="SSF53335">
    <property type="entry name" value="S-adenosyl-L-methionine-dependent methyltransferases"/>
    <property type="match status" value="1"/>
</dbReference>
<evidence type="ECO:0000313" key="2">
    <source>
        <dbReference type="EMBL" id="PJA47480.1"/>
    </source>
</evidence>